<evidence type="ECO:0008006" key="5">
    <source>
        <dbReference type="Google" id="ProtNLM"/>
    </source>
</evidence>
<dbReference type="Proteomes" id="UP000318065">
    <property type="component" value="Chromosome"/>
</dbReference>
<evidence type="ECO:0000256" key="2">
    <source>
        <dbReference type="SAM" id="SignalP"/>
    </source>
</evidence>
<accession>A0A510HJ47</accession>
<protein>
    <recommendedName>
        <fullName evidence="5">Gram-positive cocci surface proteins LPxTG domain-containing protein</fullName>
    </recommendedName>
</protein>
<evidence type="ECO:0000313" key="4">
    <source>
        <dbReference type="Proteomes" id="UP000318065"/>
    </source>
</evidence>
<gene>
    <name evidence="3" type="ORF">RxyAA322_18740</name>
</gene>
<keyword evidence="4" id="KW-1185">Reference proteome</keyword>
<keyword evidence="1" id="KW-0812">Transmembrane</keyword>
<evidence type="ECO:0000256" key="1">
    <source>
        <dbReference type="SAM" id="Phobius"/>
    </source>
</evidence>
<evidence type="ECO:0000313" key="3">
    <source>
        <dbReference type="EMBL" id="BBL80020.1"/>
    </source>
</evidence>
<dbReference type="AlphaFoldDB" id="A0A510HJ47"/>
<keyword evidence="1" id="KW-0472">Membrane</keyword>
<sequence>MRKVMLVAAMLAMALVAAAPALAQANAVGGDVQVQYQECTQLIQAIGEQGQYGDAGAVAGDLGSAAASEIAQEFGISVDAVQNCLQAGGDINITEGGVIEVVLPSGEVVTVPSGAAAAEEGAAAAATGGALPDTGGASLLALGAGALLVAGGLLARRIVR</sequence>
<feature type="chain" id="PRO_5021957760" description="Gram-positive cocci surface proteins LPxTG domain-containing protein" evidence="2">
    <location>
        <begin position="24"/>
        <end position="160"/>
    </location>
</feature>
<feature type="transmembrane region" description="Helical" evidence="1">
    <location>
        <begin position="136"/>
        <end position="155"/>
    </location>
</feature>
<dbReference type="EMBL" id="AP019791">
    <property type="protein sequence ID" value="BBL80020.1"/>
    <property type="molecule type" value="Genomic_DNA"/>
</dbReference>
<keyword evidence="2" id="KW-0732">Signal</keyword>
<proteinExistence type="predicted"/>
<feature type="signal peptide" evidence="2">
    <location>
        <begin position="1"/>
        <end position="23"/>
    </location>
</feature>
<name>A0A510HJ47_9ACTN</name>
<organism evidence="3 4">
    <name type="scientific">Rubrobacter xylanophilus</name>
    <dbReference type="NCBI Taxonomy" id="49319"/>
    <lineage>
        <taxon>Bacteria</taxon>
        <taxon>Bacillati</taxon>
        <taxon>Actinomycetota</taxon>
        <taxon>Rubrobacteria</taxon>
        <taxon>Rubrobacterales</taxon>
        <taxon>Rubrobacteraceae</taxon>
        <taxon>Rubrobacter</taxon>
    </lineage>
</organism>
<keyword evidence="1" id="KW-1133">Transmembrane helix</keyword>
<reference evidence="3" key="1">
    <citation type="journal article" date="2019" name="Microbiol. Resour. Announc.">
        <title>Complete Genome Sequence of Rubrobacter xylanophilus Strain AA3-22, Isolated from Arima Onsen in Japan.</title>
        <authorList>
            <person name="Tomariguchi N."/>
            <person name="Miyazaki K."/>
        </authorList>
    </citation>
    <scope>NUCLEOTIDE SEQUENCE [LARGE SCALE GENOMIC DNA]</scope>
    <source>
        <strain evidence="3">AA3-22</strain>
    </source>
</reference>